<sequence length="408" mass="46762">MPRWFLPLIIFSVVVFILEYYAFQAIKTVTKNKIIRWSWLTVGIAVYAYFLFVIFTTPRSAGQTKQFQLAAGMMLTAIIPKILILVILFGEDVVRWVQKLISWAGSQPTKPIAGRRKFISQLALIVAAIPFTSFLYGIIQGRYNYKVLKYQLSFKDLPDAFDGFTITQISDIHSGSFTNKEKIQYGVNMINDQQSDMILFTGDIVNNKAVEMDNWIEMFGNLNAPYGKYSVLGNHDYGDYTSWPSEEAKQANFQAVKDIHPKMGFDLLCNESRYIEKDGQKIALVGVENWGKGGFQKKGDLKKASEQIQQDDFKVLMSHDPSHWDVQVKNDDFNYQLTLSGHTHGLQMGIEIPGWIKWSPSKYVYRQWAGLYEEFGRYINVNRGFGYHAFPGRVGIWPEITVIELKKA</sequence>
<reference evidence="6" key="1">
    <citation type="journal article" date="2019" name="Int. J. Syst. Evol. Microbiol.">
        <title>The Global Catalogue of Microorganisms (GCM) 10K type strain sequencing project: providing services to taxonomists for standard genome sequencing and annotation.</title>
        <authorList>
            <consortium name="The Broad Institute Genomics Platform"/>
            <consortium name="The Broad Institute Genome Sequencing Center for Infectious Disease"/>
            <person name="Wu L."/>
            <person name="Ma J."/>
        </authorList>
    </citation>
    <scope>NUCLEOTIDE SEQUENCE [LARGE SCALE GENOMIC DNA]</scope>
    <source>
        <strain evidence="6">KCTC 52127</strain>
    </source>
</reference>
<organism evidence="5 6">
    <name type="scientific">Pseudotenacibaculum haliotis</name>
    <dbReference type="NCBI Taxonomy" id="1862138"/>
    <lineage>
        <taxon>Bacteria</taxon>
        <taxon>Pseudomonadati</taxon>
        <taxon>Bacteroidota</taxon>
        <taxon>Flavobacteriia</taxon>
        <taxon>Flavobacteriales</taxon>
        <taxon>Flavobacteriaceae</taxon>
        <taxon>Pseudotenacibaculum</taxon>
    </lineage>
</organism>
<protein>
    <submittedName>
        <fullName evidence="5">Metallophosphoesterase</fullName>
    </submittedName>
</protein>
<evidence type="ECO:0000256" key="2">
    <source>
        <dbReference type="ARBA" id="ARBA00022801"/>
    </source>
</evidence>
<feature type="transmembrane region" description="Helical" evidence="3">
    <location>
        <begin position="6"/>
        <end position="23"/>
    </location>
</feature>
<dbReference type="InterPro" id="IPR004843">
    <property type="entry name" value="Calcineurin-like_PHP"/>
</dbReference>
<dbReference type="PANTHER" id="PTHR31302">
    <property type="entry name" value="TRANSMEMBRANE PROTEIN WITH METALLOPHOSPHOESTERASE DOMAIN-RELATED"/>
    <property type="match status" value="1"/>
</dbReference>
<keyword evidence="3" id="KW-0472">Membrane</keyword>
<name>A0ABW5LTW4_9FLAO</name>
<dbReference type="EMBL" id="JBHULH010000003">
    <property type="protein sequence ID" value="MFD2567344.1"/>
    <property type="molecule type" value="Genomic_DNA"/>
</dbReference>
<dbReference type="RefSeq" id="WP_379666052.1">
    <property type="nucleotide sequence ID" value="NZ_JBHULH010000003.1"/>
</dbReference>
<evidence type="ECO:0000256" key="3">
    <source>
        <dbReference type="SAM" id="Phobius"/>
    </source>
</evidence>
<evidence type="ECO:0000313" key="5">
    <source>
        <dbReference type="EMBL" id="MFD2567344.1"/>
    </source>
</evidence>
<feature type="domain" description="Calcineurin-like phosphoesterase" evidence="4">
    <location>
        <begin position="165"/>
        <end position="345"/>
    </location>
</feature>
<keyword evidence="2" id="KW-0378">Hydrolase</keyword>
<keyword evidence="3" id="KW-0812">Transmembrane</keyword>
<dbReference type="Pfam" id="PF00149">
    <property type="entry name" value="Metallophos"/>
    <property type="match status" value="1"/>
</dbReference>
<keyword evidence="1" id="KW-0479">Metal-binding</keyword>
<dbReference type="InterPro" id="IPR029052">
    <property type="entry name" value="Metallo-depent_PP-like"/>
</dbReference>
<dbReference type="CDD" id="cd07385">
    <property type="entry name" value="MPP_YkuE_C"/>
    <property type="match status" value="1"/>
</dbReference>
<dbReference type="InterPro" id="IPR051158">
    <property type="entry name" value="Metallophosphoesterase_sf"/>
</dbReference>
<feature type="transmembrane region" description="Helical" evidence="3">
    <location>
        <begin position="35"/>
        <end position="55"/>
    </location>
</feature>
<comment type="caution">
    <text evidence="5">The sequence shown here is derived from an EMBL/GenBank/DDBJ whole genome shotgun (WGS) entry which is preliminary data.</text>
</comment>
<evidence type="ECO:0000259" key="4">
    <source>
        <dbReference type="Pfam" id="PF00149"/>
    </source>
</evidence>
<gene>
    <name evidence="5" type="ORF">ACFSRZ_08165</name>
</gene>
<dbReference type="Gene3D" id="3.60.21.10">
    <property type="match status" value="1"/>
</dbReference>
<dbReference type="PANTHER" id="PTHR31302:SF31">
    <property type="entry name" value="PHOSPHODIESTERASE YAEI"/>
    <property type="match status" value="1"/>
</dbReference>
<dbReference type="SUPFAM" id="SSF56300">
    <property type="entry name" value="Metallo-dependent phosphatases"/>
    <property type="match status" value="1"/>
</dbReference>
<accession>A0ABW5LTW4</accession>
<dbReference type="Proteomes" id="UP001597508">
    <property type="component" value="Unassembled WGS sequence"/>
</dbReference>
<evidence type="ECO:0000313" key="6">
    <source>
        <dbReference type="Proteomes" id="UP001597508"/>
    </source>
</evidence>
<feature type="transmembrane region" description="Helical" evidence="3">
    <location>
        <begin position="67"/>
        <end position="89"/>
    </location>
</feature>
<keyword evidence="6" id="KW-1185">Reference proteome</keyword>
<proteinExistence type="predicted"/>
<evidence type="ECO:0000256" key="1">
    <source>
        <dbReference type="ARBA" id="ARBA00022723"/>
    </source>
</evidence>
<feature type="transmembrane region" description="Helical" evidence="3">
    <location>
        <begin position="118"/>
        <end position="139"/>
    </location>
</feature>
<keyword evidence="3" id="KW-1133">Transmembrane helix</keyword>